<dbReference type="InterPro" id="IPR027417">
    <property type="entry name" value="P-loop_NTPase"/>
</dbReference>
<dbReference type="SUPFAM" id="SSF52540">
    <property type="entry name" value="P-loop containing nucleoside triphosphate hydrolases"/>
    <property type="match status" value="1"/>
</dbReference>
<dbReference type="Pfam" id="PF07931">
    <property type="entry name" value="CPT"/>
    <property type="match status" value="1"/>
</dbReference>
<accession>A0A918GD19</accession>
<dbReference type="EMBL" id="BMRB01000002">
    <property type="protein sequence ID" value="GGS29245.1"/>
    <property type="molecule type" value="Genomic_DNA"/>
</dbReference>
<keyword evidence="4" id="KW-1185">Reference proteome</keyword>
<reference evidence="3" key="2">
    <citation type="submission" date="2020-09" db="EMBL/GenBank/DDBJ databases">
        <authorList>
            <person name="Sun Q."/>
            <person name="Ohkuma M."/>
        </authorList>
    </citation>
    <scope>NUCLEOTIDE SEQUENCE</scope>
    <source>
        <strain evidence="3">JCM 3276</strain>
    </source>
</reference>
<dbReference type="AlphaFoldDB" id="A0A918GD19"/>
<evidence type="ECO:0000256" key="2">
    <source>
        <dbReference type="PIRSR" id="PIRSR007531-2"/>
    </source>
</evidence>
<dbReference type="Gene3D" id="3.40.50.300">
    <property type="entry name" value="P-loop containing nucleotide triphosphate hydrolases"/>
    <property type="match status" value="1"/>
</dbReference>
<name>A0A918GD19_9PSEU</name>
<organism evidence="3 4">
    <name type="scientific">Actinokineospora fastidiosa</name>
    <dbReference type="NCBI Taxonomy" id="1816"/>
    <lineage>
        <taxon>Bacteria</taxon>
        <taxon>Bacillati</taxon>
        <taxon>Actinomycetota</taxon>
        <taxon>Actinomycetes</taxon>
        <taxon>Pseudonocardiales</taxon>
        <taxon>Pseudonocardiaceae</taxon>
        <taxon>Actinokineospora</taxon>
    </lineage>
</organism>
<comment type="caution">
    <text evidence="3">The sequence shown here is derived from an EMBL/GenBank/DDBJ whole genome shotgun (WGS) entry which is preliminary data.</text>
</comment>
<reference evidence="3" key="1">
    <citation type="journal article" date="2014" name="Int. J. Syst. Evol. Microbiol.">
        <title>Complete genome sequence of Corynebacterium casei LMG S-19264T (=DSM 44701T), isolated from a smear-ripened cheese.</title>
        <authorList>
            <consortium name="US DOE Joint Genome Institute (JGI-PGF)"/>
            <person name="Walter F."/>
            <person name="Albersmeier A."/>
            <person name="Kalinowski J."/>
            <person name="Ruckert C."/>
        </authorList>
    </citation>
    <scope>NUCLEOTIDE SEQUENCE</scope>
    <source>
        <strain evidence="3">JCM 3276</strain>
    </source>
</reference>
<feature type="active site" evidence="1">
    <location>
        <position position="46"/>
    </location>
</feature>
<dbReference type="GO" id="GO:0016740">
    <property type="term" value="F:transferase activity"/>
    <property type="evidence" value="ECO:0007669"/>
    <property type="project" value="InterPro"/>
</dbReference>
<sequence>MPVVVFAASRKGRIIFLNGVSSSGKSSIAAQLLSVLDTPYFAMSVDVINGLRAKERTLELGEDGIREVLVHTRAGFHRAAAGMAHAGNDVVMDHVLSEPWRLIDCLAVMNGLDVVLVGVHCDLEELRRREISRGDREIGQAEGQLAMVHAHGLYDIECDTSMLSARACALRIKDFLARPSGTRAFDRLREKALTSGTLHPDQLGPSVSRGF</sequence>
<evidence type="ECO:0000313" key="3">
    <source>
        <dbReference type="EMBL" id="GGS29245.1"/>
    </source>
</evidence>
<gene>
    <name evidence="3" type="ORF">GCM10010171_23130</name>
</gene>
<evidence type="ECO:0000256" key="1">
    <source>
        <dbReference type="PIRSR" id="PIRSR007531-1"/>
    </source>
</evidence>
<proteinExistence type="predicted"/>
<dbReference type="Proteomes" id="UP000660680">
    <property type="component" value="Unassembled WGS sequence"/>
</dbReference>
<dbReference type="GO" id="GO:0005524">
    <property type="term" value="F:ATP binding"/>
    <property type="evidence" value="ECO:0007669"/>
    <property type="project" value="InterPro"/>
</dbReference>
<dbReference type="InterPro" id="IPR012853">
    <property type="entry name" value="CPT"/>
</dbReference>
<dbReference type="PIRSF" id="PIRSF007531">
    <property type="entry name" value="CPT"/>
    <property type="match status" value="1"/>
</dbReference>
<feature type="binding site" evidence="2">
    <location>
        <begin position="19"/>
        <end position="26"/>
    </location>
    <ligand>
        <name>ATP</name>
        <dbReference type="ChEBI" id="CHEBI:30616"/>
    </ligand>
</feature>
<protein>
    <submittedName>
        <fullName evidence="3">Chloramphenicol phosphotransferase</fullName>
    </submittedName>
</protein>
<evidence type="ECO:0000313" key="4">
    <source>
        <dbReference type="Proteomes" id="UP000660680"/>
    </source>
</evidence>